<sequence>GVAQCARGGREGSGGATDLGKIQQSEFVAVERREGTTMSKRYSDSDLERKPLFLDESFQEIRITSSREGPGSQDRSPAVADIGAVSGSSPPNNGSSRVVLSTDSPAAMKLGQQQIIPNKLAVVSKPKVRVQQASTLPSRKNSGRREVHSMPPSQFRYEDGKDQAGQSGTLSRNRRNMSYKVATSGTNDFGDERNSCTLPASVTGLKVPDPVAVQPPRSPGRSKRTIGKRKIQKGRSSFKDDPRLYQQIWERGLEIIGESDDDLLDDPVPPGPTQPDQRIVVQNYRPVQMTWSQLPQVQDKGILESLTAEERKRQEAIFEIIVSEFSYQHSLDVLIRMFKNSQELQKTMTTIEHHHLFSNISDVKEASKRFFEDLEERHKSDPVINDISDIIEYHATKCFEPYVVYCSNETYQQKTLQKLLSSNVTFKEILQQIQVKSDCGSLPIISFLILPMQRVTRLPLLMDTICQKTNPNVPEYESATRALKAISKLVKQCNEGARKMERMEQMCTIQTQLEFGKIKGFALISASRWLKKRGELSVPLEDSGIFRKGSGKQNYYLFLFNDVLIVTRKRSEENYIVQNHAKLENVQVEVVETNDSPNSPPGKAALTGTLPRALPNINLFKIIMTIGPEEKEQIVLNAESLSDRARWMDGLQSKQRPEKDDLANKEGLPQVEVIKAYWAKQPDELSLQLADVVIVLQEVDGWYQGERIRDSERGWFPQTSAKEITNQAAVQKNVKRKQRLRLETDV</sequence>
<organism evidence="8">
    <name type="scientific">Callorhinchus milii</name>
    <name type="common">Ghost shark</name>
    <dbReference type="NCBI Taxonomy" id="7868"/>
    <lineage>
        <taxon>Eukaryota</taxon>
        <taxon>Metazoa</taxon>
        <taxon>Chordata</taxon>
        <taxon>Craniata</taxon>
        <taxon>Vertebrata</taxon>
        <taxon>Chondrichthyes</taxon>
        <taxon>Holocephali</taxon>
        <taxon>Chimaeriformes</taxon>
        <taxon>Callorhinchidae</taxon>
        <taxon>Callorhinchus</taxon>
    </lineage>
</organism>
<feature type="non-terminal residue" evidence="8">
    <location>
        <position position="1"/>
    </location>
</feature>
<dbReference type="Gene3D" id="1.20.900.10">
    <property type="entry name" value="Dbl homology (DH) domain"/>
    <property type="match status" value="1"/>
</dbReference>
<dbReference type="InterPro" id="IPR000219">
    <property type="entry name" value="DH_dom"/>
</dbReference>
<dbReference type="SMART" id="SM00325">
    <property type="entry name" value="RhoGEF"/>
    <property type="match status" value="1"/>
</dbReference>
<dbReference type="FunFam" id="1.20.900.10:FF:000007">
    <property type="entry name" value="rho guanine nucleotide exchange factor 19"/>
    <property type="match status" value="1"/>
</dbReference>
<dbReference type="Pfam" id="PF00169">
    <property type="entry name" value="PH"/>
    <property type="match status" value="1"/>
</dbReference>
<evidence type="ECO:0000259" key="7">
    <source>
        <dbReference type="PROSITE" id="PS50010"/>
    </source>
</evidence>
<dbReference type="SUPFAM" id="SSF48065">
    <property type="entry name" value="DBL homology domain (DH-domain)"/>
    <property type="match status" value="1"/>
</dbReference>
<dbReference type="Pfam" id="PF00018">
    <property type="entry name" value="SH3_1"/>
    <property type="match status" value="1"/>
</dbReference>
<reference evidence="8" key="1">
    <citation type="journal article" date="2014" name="Nature">
        <title>Elephant shark genome provides unique insights into gnathostome evolution.</title>
        <authorList>
            <consortium name="International Elephant Shark Genome Sequencing Consortium"/>
            <person name="Venkatesh B."/>
            <person name="Lee A.P."/>
            <person name="Ravi V."/>
            <person name="Maurya A.K."/>
            <person name="Lian M.M."/>
            <person name="Swann J.B."/>
            <person name="Ohta Y."/>
            <person name="Flajnik M.F."/>
            <person name="Sutoh Y."/>
            <person name="Kasahara M."/>
            <person name="Hoon S."/>
            <person name="Gangu V."/>
            <person name="Roy S.W."/>
            <person name="Irimia M."/>
            <person name="Korzh V."/>
            <person name="Kondrychyn I."/>
            <person name="Lim Z.W."/>
            <person name="Tay B.H."/>
            <person name="Tohari S."/>
            <person name="Kong K.W."/>
            <person name="Ho S."/>
            <person name="Lorente-Galdos B."/>
            <person name="Quilez J."/>
            <person name="Marques-Bonet T."/>
            <person name="Raney B.J."/>
            <person name="Ingham P.W."/>
            <person name="Tay A."/>
            <person name="Hillier L.W."/>
            <person name="Minx P."/>
            <person name="Boehm T."/>
            <person name="Wilson R.K."/>
            <person name="Brenner S."/>
            <person name="Warren W.C."/>
        </authorList>
    </citation>
    <scope>NUCLEOTIDE SEQUENCE</scope>
    <source>
        <tissue evidence="8">Gills</tissue>
    </source>
</reference>
<dbReference type="CDD" id="cd01221">
    <property type="entry name" value="PH_ephexin"/>
    <property type="match status" value="1"/>
</dbReference>
<dbReference type="InterPro" id="IPR011993">
    <property type="entry name" value="PH-like_dom_sf"/>
</dbReference>
<dbReference type="SMART" id="SM00233">
    <property type="entry name" value="PH"/>
    <property type="match status" value="1"/>
</dbReference>
<keyword evidence="1 3" id="KW-0728">SH3 domain</keyword>
<feature type="region of interest" description="Disordered" evidence="4">
    <location>
        <begin position="207"/>
        <end position="237"/>
    </location>
</feature>
<dbReference type="AlphaFoldDB" id="V9KG23"/>
<evidence type="ECO:0000256" key="3">
    <source>
        <dbReference type="PROSITE-ProRule" id="PRU00192"/>
    </source>
</evidence>
<dbReference type="EMBL" id="JW864402">
    <property type="protein sequence ID" value="AFO96919.1"/>
    <property type="molecule type" value="mRNA"/>
</dbReference>
<dbReference type="CDD" id="cd11938">
    <property type="entry name" value="SH3_ARHGEF16_26"/>
    <property type="match status" value="1"/>
</dbReference>
<dbReference type="InterPro" id="IPR001452">
    <property type="entry name" value="SH3_domain"/>
</dbReference>
<feature type="compositionally biased region" description="Polar residues" evidence="4">
    <location>
        <begin position="131"/>
        <end position="140"/>
    </location>
</feature>
<name>V9KG23_CALMI</name>
<dbReference type="InterPro" id="IPR035899">
    <property type="entry name" value="DBL_dom_sf"/>
</dbReference>
<feature type="compositionally biased region" description="Basic residues" evidence="4">
    <location>
        <begin position="220"/>
        <end position="233"/>
    </location>
</feature>
<dbReference type="PANTHER" id="PTHR12845">
    <property type="entry name" value="GUANINE NUCLEOTIDE EXCHANGE FACTOR"/>
    <property type="match status" value="1"/>
</dbReference>
<feature type="region of interest" description="Disordered" evidence="4">
    <location>
        <begin position="1"/>
        <end position="49"/>
    </location>
</feature>
<dbReference type="SUPFAM" id="SSF50729">
    <property type="entry name" value="PH domain-like"/>
    <property type="match status" value="1"/>
</dbReference>
<proteinExistence type="evidence at transcript level"/>
<dbReference type="PROSITE" id="PS50002">
    <property type="entry name" value="SH3"/>
    <property type="match status" value="1"/>
</dbReference>
<dbReference type="Pfam" id="PF00621">
    <property type="entry name" value="RhoGEF"/>
    <property type="match status" value="1"/>
</dbReference>
<dbReference type="InterPro" id="IPR036028">
    <property type="entry name" value="SH3-like_dom_sf"/>
</dbReference>
<evidence type="ECO:0000256" key="4">
    <source>
        <dbReference type="SAM" id="MobiDB-lite"/>
    </source>
</evidence>
<dbReference type="Gene3D" id="2.30.30.40">
    <property type="entry name" value="SH3 Domains"/>
    <property type="match status" value="1"/>
</dbReference>
<evidence type="ECO:0000259" key="6">
    <source>
        <dbReference type="PROSITE" id="PS50003"/>
    </source>
</evidence>
<dbReference type="InterPro" id="IPR047271">
    <property type="entry name" value="Ephexin-like"/>
</dbReference>
<dbReference type="GO" id="GO:0005085">
    <property type="term" value="F:guanyl-nucleotide exchange factor activity"/>
    <property type="evidence" value="ECO:0007669"/>
    <property type="project" value="UniProtKB-KW"/>
</dbReference>
<dbReference type="PROSITE" id="PS50010">
    <property type="entry name" value="DH_2"/>
    <property type="match status" value="1"/>
</dbReference>
<protein>
    <submittedName>
        <fullName evidence="8">Rho guanine nucleotide exchange factor 16-like protein</fullName>
    </submittedName>
</protein>
<dbReference type="Gene3D" id="2.30.29.30">
    <property type="entry name" value="Pleckstrin-homology domain (PH domain)/Phosphotyrosine-binding domain (PTB)"/>
    <property type="match status" value="1"/>
</dbReference>
<feature type="domain" description="DH" evidence="7">
    <location>
        <begin position="312"/>
        <end position="496"/>
    </location>
</feature>
<evidence type="ECO:0000256" key="1">
    <source>
        <dbReference type="ARBA" id="ARBA00022443"/>
    </source>
</evidence>
<dbReference type="PROSITE" id="PS50003">
    <property type="entry name" value="PH_DOMAIN"/>
    <property type="match status" value="1"/>
</dbReference>
<accession>V9KG23</accession>
<dbReference type="SMART" id="SM00326">
    <property type="entry name" value="SH3"/>
    <property type="match status" value="1"/>
</dbReference>
<dbReference type="InterPro" id="IPR047270">
    <property type="entry name" value="PH_ephexin"/>
</dbReference>
<feature type="region of interest" description="Disordered" evidence="4">
    <location>
        <begin position="61"/>
        <end position="99"/>
    </location>
</feature>
<keyword evidence="2" id="KW-0344">Guanine-nucleotide releasing factor</keyword>
<dbReference type="InterPro" id="IPR035797">
    <property type="entry name" value="ARHGEF16/ARHGEF26_SH3"/>
</dbReference>
<feature type="compositionally biased region" description="Low complexity" evidence="4">
    <location>
        <begin position="86"/>
        <end position="96"/>
    </location>
</feature>
<feature type="domain" description="PH" evidence="6">
    <location>
        <begin position="539"/>
        <end position="656"/>
    </location>
</feature>
<feature type="compositionally biased region" description="Basic and acidic residues" evidence="4">
    <location>
        <begin position="29"/>
        <end position="49"/>
    </location>
</feature>
<dbReference type="SUPFAM" id="SSF50044">
    <property type="entry name" value="SH3-domain"/>
    <property type="match status" value="1"/>
</dbReference>
<evidence type="ECO:0000313" key="8">
    <source>
        <dbReference type="EMBL" id="AFO96919.1"/>
    </source>
</evidence>
<dbReference type="InterPro" id="IPR001849">
    <property type="entry name" value="PH_domain"/>
</dbReference>
<dbReference type="CDD" id="cd00160">
    <property type="entry name" value="RhoGEF"/>
    <property type="match status" value="1"/>
</dbReference>
<feature type="region of interest" description="Disordered" evidence="4">
    <location>
        <begin position="128"/>
        <end position="175"/>
    </location>
</feature>
<feature type="domain" description="SH3" evidence="5">
    <location>
        <begin position="666"/>
        <end position="726"/>
    </location>
</feature>
<evidence type="ECO:0000256" key="2">
    <source>
        <dbReference type="ARBA" id="ARBA00022658"/>
    </source>
</evidence>
<dbReference type="PANTHER" id="PTHR12845:SF3">
    <property type="entry name" value="RHO GUANINE NUCLEOTIDE EXCHANGE FACTOR 16"/>
    <property type="match status" value="1"/>
</dbReference>
<evidence type="ECO:0000259" key="5">
    <source>
        <dbReference type="PROSITE" id="PS50002"/>
    </source>
</evidence>